<comment type="subcellular location">
    <subcellularLocation>
        <location evidence="1">Cell membrane</location>
        <topology evidence="1">Multi-pass membrane protein</topology>
    </subcellularLocation>
</comment>
<gene>
    <name evidence="7" type="ORF">ACFQ33_19460</name>
</gene>
<evidence type="ECO:0000313" key="7">
    <source>
        <dbReference type="EMBL" id="MFD1330071.1"/>
    </source>
</evidence>
<feature type="transmembrane region" description="Helical" evidence="6">
    <location>
        <begin position="102"/>
        <end position="121"/>
    </location>
</feature>
<feature type="transmembrane region" description="Helical" evidence="6">
    <location>
        <begin position="276"/>
        <end position="297"/>
    </location>
</feature>
<proteinExistence type="predicted"/>
<evidence type="ECO:0000256" key="5">
    <source>
        <dbReference type="ARBA" id="ARBA00023136"/>
    </source>
</evidence>
<feature type="transmembrane region" description="Helical" evidence="6">
    <location>
        <begin position="161"/>
        <end position="179"/>
    </location>
</feature>
<dbReference type="PANTHER" id="PTHR30250">
    <property type="entry name" value="PST FAMILY PREDICTED COLANIC ACID TRANSPORTER"/>
    <property type="match status" value="1"/>
</dbReference>
<keyword evidence="8" id="KW-1185">Reference proteome</keyword>
<keyword evidence="5 6" id="KW-0472">Membrane</keyword>
<feature type="transmembrane region" description="Helical" evidence="6">
    <location>
        <begin position="35"/>
        <end position="56"/>
    </location>
</feature>
<comment type="caution">
    <text evidence="7">The sequence shown here is derived from an EMBL/GenBank/DDBJ whole genome shotgun (WGS) entry which is preliminary data.</text>
</comment>
<organism evidence="7 8">
    <name type="scientific">Mycoplana ramosa</name>
    <name type="common">Mycoplana bullata</name>
    <dbReference type="NCBI Taxonomy" id="40837"/>
    <lineage>
        <taxon>Bacteria</taxon>
        <taxon>Pseudomonadati</taxon>
        <taxon>Pseudomonadota</taxon>
        <taxon>Alphaproteobacteria</taxon>
        <taxon>Hyphomicrobiales</taxon>
        <taxon>Rhizobiaceae</taxon>
        <taxon>Mycoplana</taxon>
    </lineage>
</organism>
<evidence type="ECO:0000256" key="1">
    <source>
        <dbReference type="ARBA" id="ARBA00004651"/>
    </source>
</evidence>
<feature type="transmembrane region" description="Helical" evidence="6">
    <location>
        <begin position="374"/>
        <end position="395"/>
    </location>
</feature>
<evidence type="ECO:0000256" key="3">
    <source>
        <dbReference type="ARBA" id="ARBA00022692"/>
    </source>
</evidence>
<evidence type="ECO:0000256" key="4">
    <source>
        <dbReference type="ARBA" id="ARBA00022989"/>
    </source>
</evidence>
<feature type="transmembrane region" description="Helical" evidence="6">
    <location>
        <begin position="133"/>
        <end position="155"/>
    </location>
</feature>
<dbReference type="Pfam" id="PF13440">
    <property type="entry name" value="Polysacc_synt_3"/>
    <property type="match status" value="1"/>
</dbReference>
<evidence type="ECO:0000256" key="6">
    <source>
        <dbReference type="SAM" id="Phobius"/>
    </source>
</evidence>
<evidence type="ECO:0000256" key="2">
    <source>
        <dbReference type="ARBA" id="ARBA00022475"/>
    </source>
</evidence>
<dbReference type="EMBL" id="JBHTNF010000017">
    <property type="protein sequence ID" value="MFD1330071.1"/>
    <property type="molecule type" value="Genomic_DNA"/>
</dbReference>
<evidence type="ECO:0000313" key="8">
    <source>
        <dbReference type="Proteomes" id="UP001597173"/>
    </source>
</evidence>
<name>A0ABW3Z1F3_MYCRA</name>
<accession>A0ABW3Z1F3</accession>
<feature type="transmembrane region" description="Helical" evidence="6">
    <location>
        <begin position="7"/>
        <end position="29"/>
    </location>
</feature>
<dbReference type="Proteomes" id="UP001597173">
    <property type="component" value="Unassembled WGS sequence"/>
</dbReference>
<reference evidence="8" key="1">
    <citation type="journal article" date="2019" name="Int. J. Syst. Evol. Microbiol.">
        <title>The Global Catalogue of Microorganisms (GCM) 10K type strain sequencing project: providing services to taxonomists for standard genome sequencing and annotation.</title>
        <authorList>
            <consortium name="The Broad Institute Genomics Platform"/>
            <consortium name="The Broad Institute Genome Sequencing Center for Infectious Disease"/>
            <person name="Wu L."/>
            <person name="Ma J."/>
        </authorList>
    </citation>
    <scope>NUCLEOTIDE SEQUENCE [LARGE SCALE GENOMIC DNA]</scope>
    <source>
        <strain evidence="8">CCUG 55609</strain>
    </source>
</reference>
<dbReference type="PANTHER" id="PTHR30250:SF31">
    <property type="entry name" value="INNER MEMBRANE PROTEIN YGHQ"/>
    <property type="match status" value="1"/>
</dbReference>
<feature type="transmembrane region" description="Helical" evidence="6">
    <location>
        <begin position="434"/>
        <end position="459"/>
    </location>
</feature>
<feature type="transmembrane region" description="Helical" evidence="6">
    <location>
        <begin position="347"/>
        <end position="368"/>
    </location>
</feature>
<feature type="transmembrane region" description="Helical" evidence="6">
    <location>
        <begin position="245"/>
        <end position="264"/>
    </location>
</feature>
<keyword evidence="3 6" id="KW-0812">Transmembrane</keyword>
<keyword evidence="2" id="KW-1003">Cell membrane</keyword>
<dbReference type="RefSeq" id="WP_374836247.1">
    <property type="nucleotide sequence ID" value="NZ_JBHEEW010000002.1"/>
</dbReference>
<dbReference type="InterPro" id="IPR050833">
    <property type="entry name" value="Poly_Biosynth_Transport"/>
</dbReference>
<feature type="transmembrane region" description="Helical" evidence="6">
    <location>
        <begin position="317"/>
        <end position="335"/>
    </location>
</feature>
<keyword evidence="4 6" id="KW-1133">Transmembrane helix</keyword>
<feature type="transmembrane region" description="Helical" evidence="6">
    <location>
        <begin position="77"/>
        <end position="96"/>
    </location>
</feature>
<feature type="transmembrane region" description="Helical" evidence="6">
    <location>
        <begin position="407"/>
        <end position="428"/>
    </location>
</feature>
<feature type="transmembrane region" description="Helical" evidence="6">
    <location>
        <begin position="200"/>
        <end position="225"/>
    </location>
</feature>
<sequence>MLRQASTYLAAHAVSALFGFASIAVFTHLLSPAAYGLYVVTMSLAGVIAAVLFSWIRLSIIRFNQGTRESDMRGTALVCYLGLMLVSPVVAAIVAWVSGIPVWQGAFAVLVAFCLGFFEFGQDIFRSRQTPGAYAGALIVRAATSFAFSMALVLAGYEGEGLLIGICLGYGLAALVFAPKVWRRPLRGFDRQILRKLARFGIPMTLSGSVFALHALFDRLIILAYLGDAGAGAYGAAADLVRQIILFPAIAIGSAIIPVAARLLAETGPEATHRHLERSAELLVAVLLPAVVGLALVSGPLSDLMLGPEFREAGKQLIPILAFSWLFQAFTQQYIHASFHLGQKPVLMLVQALAMLAVNAGAMFALVPRYGLQGAAWALVIAEMFGMVIGYALSFKAQRLFFKLSDFMRSGAATAVMALATTICLRLGPEGSLPTLIVSIFVGIASYAGSALLLNVLSLRGEALVFLQRLKERLA</sequence>
<protein>
    <submittedName>
        <fullName evidence="7">Lipopolysaccharide biosynthesis protein</fullName>
    </submittedName>
</protein>